<keyword evidence="2" id="KW-1003">Cell membrane</keyword>
<dbReference type="Proteomes" id="UP000033847">
    <property type="component" value="Unassembled WGS sequence"/>
</dbReference>
<dbReference type="InterPro" id="IPR000620">
    <property type="entry name" value="EamA_dom"/>
</dbReference>
<feature type="transmembrane region" description="Helical" evidence="6">
    <location>
        <begin position="213"/>
        <end position="236"/>
    </location>
</feature>
<evidence type="ECO:0000256" key="5">
    <source>
        <dbReference type="ARBA" id="ARBA00023136"/>
    </source>
</evidence>
<feature type="transmembrane region" description="Helical" evidence="6">
    <location>
        <begin position="312"/>
        <end position="328"/>
    </location>
</feature>
<dbReference type="GO" id="GO:0005886">
    <property type="term" value="C:plasma membrane"/>
    <property type="evidence" value="ECO:0007669"/>
    <property type="project" value="UniProtKB-SubCell"/>
</dbReference>
<evidence type="ECO:0000313" key="8">
    <source>
        <dbReference type="EMBL" id="KKS38610.1"/>
    </source>
</evidence>
<dbReference type="Pfam" id="PF00892">
    <property type="entry name" value="EamA"/>
    <property type="match status" value="2"/>
</dbReference>
<evidence type="ECO:0000313" key="9">
    <source>
        <dbReference type="Proteomes" id="UP000033847"/>
    </source>
</evidence>
<reference evidence="8 9" key="1">
    <citation type="journal article" date="2015" name="Nature">
        <title>rRNA introns, odd ribosomes, and small enigmatic genomes across a large radiation of phyla.</title>
        <authorList>
            <person name="Brown C.T."/>
            <person name="Hug L.A."/>
            <person name="Thomas B.C."/>
            <person name="Sharon I."/>
            <person name="Castelle C.J."/>
            <person name="Singh A."/>
            <person name="Wilkins M.J."/>
            <person name="Williams K.H."/>
            <person name="Banfield J.F."/>
        </authorList>
    </citation>
    <scope>NUCLEOTIDE SEQUENCE [LARGE SCALE GENOMIC DNA]</scope>
</reference>
<organism evidence="8 9">
    <name type="scientific">candidate division WWE3 bacterium GW2011_GWF1_42_14</name>
    <dbReference type="NCBI Taxonomy" id="1619138"/>
    <lineage>
        <taxon>Bacteria</taxon>
        <taxon>Katanobacteria</taxon>
    </lineage>
</organism>
<comment type="caution">
    <text evidence="8">The sequence shown here is derived from an EMBL/GenBank/DDBJ whole genome shotgun (WGS) entry which is preliminary data.</text>
</comment>
<gene>
    <name evidence="8" type="ORF">UV00_C0006G0008</name>
</gene>
<feature type="domain" description="EamA" evidence="7">
    <location>
        <begin position="20"/>
        <end position="148"/>
    </location>
</feature>
<dbReference type="PANTHER" id="PTHR32322">
    <property type="entry name" value="INNER MEMBRANE TRANSPORTER"/>
    <property type="match status" value="1"/>
</dbReference>
<dbReference type="InterPro" id="IPR050638">
    <property type="entry name" value="AA-Vitamin_Transporters"/>
</dbReference>
<evidence type="ECO:0000256" key="3">
    <source>
        <dbReference type="ARBA" id="ARBA00022692"/>
    </source>
</evidence>
<keyword evidence="5 6" id="KW-0472">Membrane</keyword>
<feature type="transmembrane region" description="Helical" evidence="6">
    <location>
        <begin position="166"/>
        <end position="185"/>
    </location>
</feature>
<feature type="transmembrane region" description="Helical" evidence="6">
    <location>
        <begin position="287"/>
        <end position="306"/>
    </location>
</feature>
<feature type="transmembrane region" description="Helical" evidence="6">
    <location>
        <begin position="256"/>
        <end position="275"/>
    </location>
</feature>
<dbReference type="SUPFAM" id="SSF103481">
    <property type="entry name" value="Multidrug resistance efflux transporter EmrE"/>
    <property type="match status" value="2"/>
</dbReference>
<evidence type="ECO:0000256" key="1">
    <source>
        <dbReference type="ARBA" id="ARBA00004651"/>
    </source>
</evidence>
<accession>A0A0G0YPM0</accession>
<keyword evidence="3 6" id="KW-0812">Transmembrane</keyword>
<name>A0A0G0YPM0_UNCKA</name>
<comment type="subcellular location">
    <subcellularLocation>
        <location evidence="1">Cell membrane</location>
        <topology evidence="1">Multi-pass membrane protein</topology>
    </subcellularLocation>
</comment>
<feature type="transmembrane region" description="Helical" evidence="6">
    <location>
        <begin position="77"/>
        <end position="97"/>
    </location>
</feature>
<feature type="transmembrane region" description="Helical" evidence="6">
    <location>
        <begin position="47"/>
        <end position="65"/>
    </location>
</feature>
<feature type="transmembrane region" description="Helical" evidence="6">
    <location>
        <begin position="12"/>
        <end position="35"/>
    </location>
</feature>
<feature type="transmembrane region" description="Helical" evidence="6">
    <location>
        <begin position="132"/>
        <end position="154"/>
    </location>
</feature>
<protein>
    <submittedName>
        <fullName evidence="8">UAA transporter family</fullName>
    </submittedName>
</protein>
<dbReference type="EMBL" id="LCCU01000006">
    <property type="protein sequence ID" value="KKS38610.1"/>
    <property type="molecule type" value="Genomic_DNA"/>
</dbReference>
<evidence type="ECO:0000256" key="6">
    <source>
        <dbReference type="SAM" id="Phobius"/>
    </source>
</evidence>
<feature type="domain" description="EamA" evidence="7">
    <location>
        <begin position="202"/>
        <end position="327"/>
    </location>
</feature>
<evidence type="ECO:0000256" key="2">
    <source>
        <dbReference type="ARBA" id="ARBA00022475"/>
    </source>
</evidence>
<evidence type="ECO:0000259" key="7">
    <source>
        <dbReference type="Pfam" id="PF00892"/>
    </source>
</evidence>
<dbReference type="AlphaFoldDB" id="A0A0G0YPM0"/>
<proteinExistence type="predicted"/>
<sequence length="336" mass="36639">MPRRILPKSISGNFIAVQAAFLGANIIWGAATAVIKYTLGYIPPFTFLYLRFMIVCIVVLPLVAHQLKKEPVHRSDYLNFFLLGLFSQTSLILPFVALKFTSALDYAIIGVMASVLTVYAGHYFYHDKINRGITAGIVLASLGTILIVLEPVLWGHDSNGAVAERVLGNILGLFYALTWVVYVIWAKLSMGGKSSNLRKTLSFIKIKPMSRKYSATTIVLISFYVGLVTLIPLAVLENIGVTGASAFDILSIDIKGVAGLLYMALFSSIIAYLLNQWGLEKAKVSDFAIFGYLAPVFTLPFAYLLLGELPNTLMLIGTAFIAAGVLIAERNNISGL</sequence>
<dbReference type="PANTHER" id="PTHR32322:SF18">
    <property type="entry name" value="S-ADENOSYLMETHIONINE_S-ADENOSYLHOMOCYSTEINE TRANSPORTER"/>
    <property type="match status" value="1"/>
</dbReference>
<keyword evidence="4 6" id="KW-1133">Transmembrane helix</keyword>
<evidence type="ECO:0000256" key="4">
    <source>
        <dbReference type="ARBA" id="ARBA00022989"/>
    </source>
</evidence>
<feature type="transmembrane region" description="Helical" evidence="6">
    <location>
        <begin position="103"/>
        <end position="125"/>
    </location>
</feature>
<dbReference type="InterPro" id="IPR037185">
    <property type="entry name" value="EmrE-like"/>
</dbReference>